<protein>
    <recommendedName>
        <fullName evidence="12">Acyl-CoA dehydrogenase</fullName>
    </recommendedName>
</protein>
<name>A0A0E9NQM4_SAICN</name>
<accession>A0A0E9NQM4</accession>
<evidence type="ECO:0000256" key="2">
    <source>
        <dbReference type="ARBA" id="ARBA00009347"/>
    </source>
</evidence>
<dbReference type="SUPFAM" id="SSF56645">
    <property type="entry name" value="Acyl-CoA dehydrogenase NM domain-like"/>
    <property type="match status" value="1"/>
</dbReference>
<dbReference type="GO" id="GO:0003995">
    <property type="term" value="F:acyl-CoA dehydrogenase activity"/>
    <property type="evidence" value="ECO:0007669"/>
    <property type="project" value="InterPro"/>
</dbReference>
<dbReference type="Pfam" id="PF02771">
    <property type="entry name" value="Acyl-CoA_dh_N"/>
    <property type="match status" value="1"/>
</dbReference>
<gene>
    <name evidence="10" type="ORF">G7K_5818-t1</name>
</gene>
<keyword evidence="3 6" id="KW-0285">Flavoprotein</keyword>
<dbReference type="STRING" id="698492.A0A0E9NQM4"/>
<reference evidence="10 11" key="3">
    <citation type="journal article" date="2015" name="Genome Announc.">
        <title>Draft Genome Sequence of the Archiascomycetous Yeast Saitoella complicata.</title>
        <authorList>
            <person name="Yamauchi K."/>
            <person name="Kondo S."/>
            <person name="Hamamoto M."/>
            <person name="Takahashi Y."/>
            <person name="Ogura Y."/>
            <person name="Hayashi T."/>
            <person name="Nishida H."/>
        </authorList>
    </citation>
    <scope>NUCLEOTIDE SEQUENCE [LARGE SCALE GENOMIC DNA]</scope>
    <source>
        <strain evidence="10 11">NRRL Y-17804</strain>
    </source>
</reference>
<dbReference type="InterPro" id="IPR050741">
    <property type="entry name" value="Acyl-CoA_dehydrogenase"/>
</dbReference>
<dbReference type="InterPro" id="IPR013786">
    <property type="entry name" value="AcylCoA_DH/ox_N"/>
</dbReference>
<dbReference type="PROSITE" id="PS00072">
    <property type="entry name" value="ACYL_COA_DH_1"/>
    <property type="match status" value="1"/>
</dbReference>
<dbReference type="GO" id="GO:0005737">
    <property type="term" value="C:cytoplasm"/>
    <property type="evidence" value="ECO:0007669"/>
    <property type="project" value="TreeGrafter"/>
</dbReference>
<dbReference type="OMA" id="DFFNHGR"/>
<evidence type="ECO:0000256" key="5">
    <source>
        <dbReference type="ARBA" id="ARBA00023002"/>
    </source>
</evidence>
<comment type="caution">
    <text evidence="10">The sequence shown here is derived from an EMBL/GenBank/DDBJ whole genome shotgun (WGS) entry which is preliminary data.</text>
</comment>
<feature type="domain" description="Acyl-CoA dehydrogenase/oxidase N-terminal" evidence="9">
    <location>
        <begin position="27"/>
        <end position="155"/>
    </location>
</feature>
<evidence type="ECO:0000313" key="10">
    <source>
        <dbReference type="EMBL" id="GAO51725.1"/>
    </source>
</evidence>
<dbReference type="Gene3D" id="1.10.540.10">
    <property type="entry name" value="Acyl-CoA dehydrogenase/oxidase, N-terminal domain"/>
    <property type="match status" value="1"/>
</dbReference>
<dbReference type="Gene3D" id="2.40.110.10">
    <property type="entry name" value="Butyryl-CoA Dehydrogenase, subunit A, domain 2"/>
    <property type="match status" value="1"/>
</dbReference>
<dbReference type="InterPro" id="IPR037069">
    <property type="entry name" value="AcylCoA_DH/ox_N_sf"/>
</dbReference>
<dbReference type="Gene3D" id="1.20.140.10">
    <property type="entry name" value="Butyryl-CoA Dehydrogenase, subunit A, domain 3"/>
    <property type="match status" value="1"/>
</dbReference>
<evidence type="ECO:0000259" key="8">
    <source>
        <dbReference type="Pfam" id="PF02770"/>
    </source>
</evidence>
<sequence>MEKTFGDLVPFADPPWYQAIKSPYYNESHARLRAAVRQYVEKELRPHAEEWEVEGKIPDEAFKKHAEQGFVAAAIWPLPKEDMKKLGTKLPGGVHPDEWDAFHDFICHDELMRIGYLGVNWGISTTGNVIGFPPVVEFGTHPLKSELVPQVLRGEKRFCLGVTEPDAGSDVGGITTTAEKARDGTHYLVNGAKKWITNGVFADYMTTAVRTGGPGASGISVLVVPLDTPGVTRRKIHNSGVNASGSTYVELDNVKVPVSNLLGKEGEGFKIIMSNFNHERLWLSYQANRMSRCCVEDALLHAMNRQAFGKALIEQPVIRAKLSEMGRHVAASHALLEQLVYHFSRSTRAESDADLAGLIALAKVQCTRSLEIVNREAQQVLGGLGYQRGGRGGRIEQISRDLRVMVVGGGSIEILSDSRLSLVLFLYRINQI</sequence>
<comment type="cofactor">
    <cofactor evidence="1 6">
        <name>FAD</name>
        <dbReference type="ChEBI" id="CHEBI:57692"/>
    </cofactor>
</comment>
<evidence type="ECO:0008006" key="12">
    <source>
        <dbReference type="Google" id="ProtNLM"/>
    </source>
</evidence>
<dbReference type="PANTHER" id="PTHR48083">
    <property type="entry name" value="MEDIUM-CHAIN SPECIFIC ACYL-COA DEHYDROGENASE, MITOCHONDRIAL-RELATED"/>
    <property type="match status" value="1"/>
</dbReference>
<dbReference type="FunFam" id="2.40.110.10:FF:000002">
    <property type="entry name" value="Acyl-CoA dehydrogenase fadE12"/>
    <property type="match status" value="1"/>
</dbReference>
<evidence type="ECO:0000259" key="9">
    <source>
        <dbReference type="Pfam" id="PF02771"/>
    </source>
</evidence>
<keyword evidence="4 6" id="KW-0274">FAD</keyword>
<feature type="domain" description="Acyl-CoA oxidase/dehydrogenase middle" evidence="8">
    <location>
        <begin position="159"/>
        <end position="254"/>
    </location>
</feature>
<evidence type="ECO:0000313" key="11">
    <source>
        <dbReference type="Proteomes" id="UP000033140"/>
    </source>
</evidence>
<dbReference type="InterPro" id="IPR006091">
    <property type="entry name" value="Acyl-CoA_Oxase/DH_mid-dom"/>
</dbReference>
<evidence type="ECO:0000256" key="6">
    <source>
        <dbReference type="RuleBase" id="RU362125"/>
    </source>
</evidence>
<feature type="domain" description="Acyl-CoA dehydrogenase/oxidase C-terminal" evidence="7">
    <location>
        <begin position="266"/>
        <end position="415"/>
    </location>
</feature>
<dbReference type="InterPro" id="IPR036250">
    <property type="entry name" value="AcylCo_DH-like_C"/>
</dbReference>
<dbReference type="Pfam" id="PF00441">
    <property type="entry name" value="Acyl-CoA_dh_1"/>
    <property type="match status" value="1"/>
</dbReference>
<dbReference type="SUPFAM" id="SSF47203">
    <property type="entry name" value="Acyl-CoA dehydrogenase C-terminal domain-like"/>
    <property type="match status" value="1"/>
</dbReference>
<organism evidence="10 11">
    <name type="scientific">Saitoella complicata (strain BCRC 22490 / CBS 7301 / JCM 7358 / NBRC 10748 / NRRL Y-17804)</name>
    <dbReference type="NCBI Taxonomy" id="698492"/>
    <lineage>
        <taxon>Eukaryota</taxon>
        <taxon>Fungi</taxon>
        <taxon>Dikarya</taxon>
        <taxon>Ascomycota</taxon>
        <taxon>Taphrinomycotina</taxon>
        <taxon>Taphrinomycotina incertae sedis</taxon>
        <taxon>Saitoella</taxon>
    </lineage>
</organism>
<dbReference type="AlphaFoldDB" id="A0A0E9NQM4"/>
<dbReference type="PANTHER" id="PTHR48083:SF17">
    <property type="entry name" value="ACYL-COA DEHYDROGENASE (AFU_ORTHOLOGUE AFUA_2G16630)-RELATED"/>
    <property type="match status" value="1"/>
</dbReference>
<keyword evidence="5 6" id="KW-0560">Oxidoreductase</keyword>
<evidence type="ECO:0000256" key="1">
    <source>
        <dbReference type="ARBA" id="ARBA00001974"/>
    </source>
</evidence>
<keyword evidence="11" id="KW-1185">Reference proteome</keyword>
<proteinExistence type="inferred from homology"/>
<dbReference type="InterPro" id="IPR046373">
    <property type="entry name" value="Acyl-CoA_Oxase/DH_mid-dom_sf"/>
</dbReference>
<dbReference type="Proteomes" id="UP000033140">
    <property type="component" value="Unassembled WGS sequence"/>
</dbReference>
<evidence type="ECO:0000256" key="4">
    <source>
        <dbReference type="ARBA" id="ARBA00022827"/>
    </source>
</evidence>
<reference evidence="10 11" key="1">
    <citation type="journal article" date="2011" name="J. Gen. Appl. Microbiol.">
        <title>Draft genome sequencing of the enigmatic yeast Saitoella complicata.</title>
        <authorList>
            <person name="Nishida H."/>
            <person name="Hamamoto M."/>
            <person name="Sugiyama J."/>
        </authorList>
    </citation>
    <scope>NUCLEOTIDE SEQUENCE [LARGE SCALE GENOMIC DNA]</scope>
    <source>
        <strain evidence="10 11">NRRL Y-17804</strain>
    </source>
</reference>
<dbReference type="GO" id="GO:0033539">
    <property type="term" value="P:fatty acid beta-oxidation using acyl-CoA dehydrogenase"/>
    <property type="evidence" value="ECO:0007669"/>
    <property type="project" value="TreeGrafter"/>
</dbReference>
<dbReference type="InterPro" id="IPR009100">
    <property type="entry name" value="AcylCoA_DH/oxidase_NM_dom_sf"/>
</dbReference>
<comment type="similarity">
    <text evidence="2 6">Belongs to the acyl-CoA dehydrogenase family.</text>
</comment>
<dbReference type="InterPro" id="IPR006089">
    <property type="entry name" value="Acyl-CoA_DH_CS"/>
</dbReference>
<dbReference type="EMBL" id="BACD03000051">
    <property type="protein sequence ID" value="GAO51725.1"/>
    <property type="molecule type" value="Genomic_DNA"/>
</dbReference>
<evidence type="ECO:0000259" key="7">
    <source>
        <dbReference type="Pfam" id="PF00441"/>
    </source>
</evidence>
<dbReference type="Pfam" id="PF02770">
    <property type="entry name" value="Acyl-CoA_dh_M"/>
    <property type="match status" value="1"/>
</dbReference>
<dbReference type="GO" id="GO:0050660">
    <property type="term" value="F:flavin adenine dinucleotide binding"/>
    <property type="evidence" value="ECO:0007669"/>
    <property type="project" value="InterPro"/>
</dbReference>
<reference evidence="10 11" key="2">
    <citation type="journal article" date="2014" name="J. Gen. Appl. Microbiol.">
        <title>The early diverging ascomycetous budding yeast Saitoella complicata has three histone deacetylases belonging to the Clr6, Hos2, and Rpd3 lineages.</title>
        <authorList>
            <person name="Nishida H."/>
            <person name="Matsumoto T."/>
            <person name="Kondo S."/>
            <person name="Hamamoto M."/>
            <person name="Yoshikawa H."/>
        </authorList>
    </citation>
    <scope>NUCLEOTIDE SEQUENCE [LARGE SCALE GENOMIC DNA]</scope>
    <source>
        <strain evidence="10 11">NRRL Y-17804</strain>
    </source>
</reference>
<evidence type="ECO:0000256" key="3">
    <source>
        <dbReference type="ARBA" id="ARBA00022630"/>
    </source>
</evidence>
<dbReference type="InterPro" id="IPR009075">
    <property type="entry name" value="AcylCo_DH/oxidase_C"/>
</dbReference>